<evidence type="ECO:0000256" key="3">
    <source>
        <dbReference type="PROSITE-ProRule" id="PRU00708"/>
    </source>
</evidence>
<dbReference type="SUPFAM" id="SSF48452">
    <property type="entry name" value="TPR-like"/>
    <property type="match status" value="1"/>
</dbReference>
<dbReference type="InterPro" id="IPR050872">
    <property type="entry name" value="PPR_P_subfamily"/>
</dbReference>
<accession>A0AAV9FH60</accession>
<comment type="caution">
    <text evidence="4">The sequence shown here is derived from an EMBL/GenBank/DDBJ whole genome shotgun (WGS) entry which is preliminary data.</text>
</comment>
<name>A0AAV9FH60_ACOCL</name>
<evidence type="ECO:0000313" key="5">
    <source>
        <dbReference type="Proteomes" id="UP001180020"/>
    </source>
</evidence>
<proteinExistence type="inferred from homology"/>
<reference evidence="4" key="2">
    <citation type="submission" date="2023-06" db="EMBL/GenBank/DDBJ databases">
        <authorList>
            <person name="Ma L."/>
            <person name="Liu K.-W."/>
            <person name="Li Z."/>
            <person name="Hsiao Y.-Y."/>
            <person name="Qi Y."/>
            <person name="Fu T."/>
            <person name="Tang G."/>
            <person name="Zhang D."/>
            <person name="Sun W.-H."/>
            <person name="Liu D.-K."/>
            <person name="Li Y."/>
            <person name="Chen G.-Z."/>
            <person name="Liu X.-D."/>
            <person name="Liao X.-Y."/>
            <person name="Jiang Y.-T."/>
            <person name="Yu X."/>
            <person name="Hao Y."/>
            <person name="Huang J."/>
            <person name="Zhao X.-W."/>
            <person name="Ke S."/>
            <person name="Chen Y.-Y."/>
            <person name="Wu W.-L."/>
            <person name="Hsu J.-L."/>
            <person name="Lin Y.-F."/>
            <person name="Huang M.-D."/>
            <person name="Li C.-Y."/>
            <person name="Huang L."/>
            <person name="Wang Z.-W."/>
            <person name="Zhao X."/>
            <person name="Zhong W.-Y."/>
            <person name="Peng D.-H."/>
            <person name="Ahmad S."/>
            <person name="Lan S."/>
            <person name="Zhang J.-S."/>
            <person name="Tsai W.-C."/>
            <person name="Van De Peer Y."/>
            <person name="Liu Z.-J."/>
        </authorList>
    </citation>
    <scope>NUCLEOTIDE SEQUENCE</scope>
    <source>
        <strain evidence="4">CP</strain>
        <tissue evidence="4">Leaves</tissue>
    </source>
</reference>
<dbReference type="PANTHER" id="PTHR46128:SF211">
    <property type="entry name" value="PENTACOTRIPEPTIDE-REPEAT REGION OF PRORP DOMAIN-CONTAINING PROTEIN"/>
    <property type="match status" value="1"/>
</dbReference>
<dbReference type="InterPro" id="IPR002885">
    <property type="entry name" value="PPR_rpt"/>
</dbReference>
<dbReference type="Pfam" id="PF13812">
    <property type="entry name" value="PPR_3"/>
    <property type="match status" value="1"/>
</dbReference>
<dbReference type="Pfam" id="PF01535">
    <property type="entry name" value="PPR"/>
    <property type="match status" value="1"/>
</dbReference>
<dbReference type="Proteomes" id="UP001180020">
    <property type="component" value="Unassembled WGS sequence"/>
</dbReference>
<dbReference type="PROSITE" id="PS51375">
    <property type="entry name" value="PPR"/>
    <property type="match status" value="1"/>
</dbReference>
<dbReference type="PANTHER" id="PTHR46128">
    <property type="entry name" value="MITOCHONDRIAL GROUP I INTRON SPLICING FACTOR CCM1"/>
    <property type="match status" value="1"/>
</dbReference>
<protein>
    <recommendedName>
        <fullName evidence="6">Pentatricopeptide repeat-containing protein</fullName>
    </recommendedName>
</protein>
<dbReference type="InterPro" id="IPR011990">
    <property type="entry name" value="TPR-like_helical_dom_sf"/>
</dbReference>
<comment type="similarity">
    <text evidence="1">Belongs to the PPR family. P subfamily.</text>
</comment>
<dbReference type="Gene3D" id="1.25.40.10">
    <property type="entry name" value="Tetratricopeptide repeat domain"/>
    <property type="match status" value="1"/>
</dbReference>
<sequence length="189" mass="21367">MLRKGITPNVSSFSVLIKGSFKAGDYEAAQEAFEIALTICSQKDVLYGLMCDELCGCGRLSEAKQLFEAAVERGMSVECFPYKSLFEGLCKEEKADDVHSLLNKMVHKGYTFDPAVFMLIIDIFGMRGNKHEVDDLSEKMMRMAARYDKLMFDDGSWMAMKVVRRVQSGWGQGSMPSLKMRKPNVLDDW</sequence>
<dbReference type="NCBIfam" id="TIGR00756">
    <property type="entry name" value="PPR"/>
    <property type="match status" value="1"/>
</dbReference>
<evidence type="ECO:0000313" key="4">
    <source>
        <dbReference type="EMBL" id="KAK1325356.1"/>
    </source>
</evidence>
<reference evidence="4" key="1">
    <citation type="journal article" date="2023" name="Nat. Commun.">
        <title>Diploid and tetraploid genomes of Acorus and the evolution of monocots.</title>
        <authorList>
            <person name="Ma L."/>
            <person name="Liu K.W."/>
            <person name="Li Z."/>
            <person name="Hsiao Y.Y."/>
            <person name="Qi Y."/>
            <person name="Fu T."/>
            <person name="Tang G.D."/>
            <person name="Zhang D."/>
            <person name="Sun W.H."/>
            <person name="Liu D.K."/>
            <person name="Li Y."/>
            <person name="Chen G.Z."/>
            <person name="Liu X.D."/>
            <person name="Liao X.Y."/>
            <person name="Jiang Y.T."/>
            <person name="Yu X."/>
            <person name="Hao Y."/>
            <person name="Huang J."/>
            <person name="Zhao X.W."/>
            <person name="Ke S."/>
            <person name="Chen Y.Y."/>
            <person name="Wu W.L."/>
            <person name="Hsu J.L."/>
            <person name="Lin Y.F."/>
            <person name="Huang M.D."/>
            <person name="Li C.Y."/>
            <person name="Huang L."/>
            <person name="Wang Z.W."/>
            <person name="Zhao X."/>
            <person name="Zhong W.Y."/>
            <person name="Peng D.H."/>
            <person name="Ahmad S."/>
            <person name="Lan S."/>
            <person name="Zhang J.S."/>
            <person name="Tsai W.C."/>
            <person name="Van de Peer Y."/>
            <person name="Liu Z.J."/>
        </authorList>
    </citation>
    <scope>NUCLEOTIDE SEQUENCE</scope>
    <source>
        <strain evidence="4">CP</strain>
    </source>
</reference>
<dbReference type="AlphaFoldDB" id="A0AAV9FH60"/>
<keyword evidence="5" id="KW-1185">Reference proteome</keyword>
<gene>
    <name evidence="4" type="ORF">QJS10_CPA01g00152</name>
</gene>
<dbReference type="EMBL" id="JAUJYO010000001">
    <property type="protein sequence ID" value="KAK1325356.1"/>
    <property type="molecule type" value="Genomic_DNA"/>
</dbReference>
<evidence type="ECO:0000256" key="1">
    <source>
        <dbReference type="ARBA" id="ARBA00007626"/>
    </source>
</evidence>
<evidence type="ECO:0000256" key="2">
    <source>
        <dbReference type="ARBA" id="ARBA00022737"/>
    </source>
</evidence>
<organism evidence="4 5">
    <name type="scientific">Acorus calamus</name>
    <name type="common">Sweet flag</name>
    <dbReference type="NCBI Taxonomy" id="4465"/>
    <lineage>
        <taxon>Eukaryota</taxon>
        <taxon>Viridiplantae</taxon>
        <taxon>Streptophyta</taxon>
        <taxon>Embryophyta</taxon>
        <taxon>Tracheophyta</taxon>
        <taxon>Spermatophyta</taxon>
        <taxon>Magnoliopsida</taxon>
        <taxon>Liliopsida</taxon>
        <taxon>Acoraceae</taxon>
        <taxon>Acorus</taxon>
    </lineage>
</organism>
<keyword evidence="2" id="KW-0677">Repeat</keyword>
<evidence type="ECO:0008006" key="6">
    <source>
        <dbReference type="Google" id="ProtNLM"/>
    </source>
</evidence>
<feature type="repeat" description="PPR" evidence="3">
    <location>
        <begin position="43"/>
        <end position="77"/>
    </location>
</feature>